<dbReference type="GO" id="GO:0005344">
    <property type="term" value="F:oxygen carrier activity"/>
    <property type="evidence" value="ECO:0007669"/>
    <property type="project" value="UniProtKB-KW"/>
</dbReference>
<name>A0A8S3XNA3_PARAO</name>
<evidence type="ECO:0000259" key="5">
    <source>
        <dbReference type="PROSITE" id="PS01033"/>
    </source>
</evidence>
<comment type="caution">
    <text evidence="6">The sequence shown here is derived from an EMBL/GenBank/DDBJ whole genome shotgun (WGS) entry which is preliminary data.</text>
</comment>
<organism evidence="6 7">
    <name type="scientific">Parnassius apollo</name>
    <name type="common">Apollo butterfly</name>
    <name type="synonym">Papilio apollo</name>
    <dbReference type="NCBI Taxonomy" id="110799"/>
    <lineage>
        <taxon>Eukaryota</taxon>
        <taxon>Metazoa</taxon>
        <taxon>Ecdysozoa</taxon>
        <taxon>Arthropoda</taxon>
        <taxon>Hexapoda</taxon>
        <taxon>Insecta</taxon>
        <taxon>Pterygota</taxon>
        <taxon>Neoptera</taxon>
        <taxon>Endopterygota</taxon>
        <taxon>Lepidoptera</taxon>
        <taxon>Glossata</taxon>
        <taxon>Ditrysia</taxon>
        <taxon>Papilionoidea</taxon>
        <taxon>Papilionidae</taxon>
        <taxon>Parnassiinae</taxon>
        <taxon>Parnassini</taxon>
        <taxon>Parnassius</taxon>
        <taxon>Parnassius</taxon>
    </lineage>
</organism>
<keyword evidence="2" id="KW-0479">Metal-binding</keyword>
<dbReference type="EMBL" id="CAJQZP010001245">
    <property type="protein sequence ID" value="CAG5033034.1"/>
    <property type="molecule type" value="Genomic_DNA"/>
</dbReference>
<evidence type="ECO:0000256" key="3">
    <source>
        <dbReference type="ARBA" id="ARBA00023004"/>
    </source>
</evidence>
<dbReference type="InterPro" id="IPR044399">
    <property type="entry name" value="Mb-like_M"/>
</dbReference>
<dbReference type="GO" id="GO:0005506">
    <property type="term" value="F:iron ion binding"/>
    <property type="evidence" value="ECO:0007669"/>
    <property type="project" value="InterPro"/>
</dbReference>
<gene>
    <name evidence="6" type="ORF">PAPOLLO_LOCUS20017</name>
</gene>
<sequence>MPSHCCSRKIIIFDGSDLNLPSENKPKPQYDISLGSQRARSLQTKRFSHFLTNYFFTGEIDRIEFFTMGGWLSQLWWGGDPDEVNPVSGMTRREVYAVQRSWAPVYKDSVATGTELLKRFFQAYPQSKEFFKMIRKLPEEEYAQNFQFKAHVINLMSALNQAVTNLNQPEVVAVMMNKLGESHRKRKIQEQNFHDLKEVIVKMFIEVLKLDESTLGAWGKTVGFWYKHIFETLNSGDESS</sequence>
<feature type="domain" description="Globin" evidence="5">
    <location>
        <begin position="89"/>
        <end position="234"/>
    </location>
</feature>
<protein>
    <submittedName>
        <fullName evidence="6">(apollo) hypothetical protein</fullName>
    </submittedName>
</protein>
<dbReference type="AlphaFoldDB" id="A0A8S3XNA3"/>
<dbReference type="InterPro" id="IPR013314">
    <property type="entry name" value="Globin_lamprey/hagfish"/>
</dbReference>
<comment type="similarity">
    <text evidence="4">Belongs to the globin family.</text>
</comment>
<keyword evidence="3" id="KW-0408">Iron</keyword>
<dbReference type="GO" id="GO:0020037">
    <property type="term" value="F:heme binding"/>
    <property type="evidence" value="ECO:0007669"/>
    <property type="project" value="InterPro"/>
</dbReference>
<evidence type="ECO:0000256" key="4">
    <source>
        <dbReference type="RuleBase" id="RU000356"/>
    </source>
</evidence>
<dbReference type="InterPro" id="IPR000971">
    <property type="entry name" value="Globin"/>
</dbReference>
<dbReference type="GO" id="GO:0019825">
    <property type="term" value="F:oxygen binding"/>
    <property type="evidence" value="ECO:0007669"/>
    <property type="project" value="InterPro"/>
</dbReference>
<keyword evidence="7" id="KW-1185">Reference proteome</keyword>
<dbReference type="Pfam" id="PF00042">
    <property type="entry name" value="Globin"/>
    <property type="match status" value="1"/>
</dbReference>
<evidence type="ECO:0000313" key="7">
    <source>
        <dbReference type="Proteomes" id="UP000691718"/>
    </source>
</evidence>
<keyword evidence="4" id="KW-0561">Oxygen transport</keyword>
<dbReference type="OrthoDB" id="436496at2759"/>
<dbReference type="PANTHER" id="PTHR46783">
    <property type="entry name" value="CYTOGLOBIN"/>
    <property type="match status" value="1"/>
</dbReference>
<keyword evidence="1 4" id="KW-0349">Heme</keyword>
<keyword evidence="4" id="KW-0813">Transport</keyword>
<proteinExistence type="inferred from homology"/>
<evidence type="ECO:0000313" key="6">
    <source>
        <dbReference type="EMBL" id="CAG5033034.1"/>
    </source>
</evidence>
<evidence type="ECO:0000256" key="2">
    <source>
        <dbReference type="ARBA" id="ARBA00022723"/>
    </source>
</evidence>
<dbReference type="Proteomes" id="UP000691718">
    <property type="component" value="Unassembled WGS sequence"/>
</dbReference>
<reference evidence="6" key="1">
    <citation type="submission" date="2021-04" db="EMBL/GenBank/DDBJ databases">
        <authorList>
            <person name="Tunstrom K."/>
        </authorList>
    </citation>
    <scope>NUCLEOTIDE SEQUENCE</scope>
</reference>
<dbReference type="PROSITE" id="PS01033">
    <property type="entry name" value="GLOBIN"/>
    <property type="match status" value="1"/>
</dbReference>
<accession>A0A8S3XNA3</accession>
<evidence type="ECO:0000256" key="1">
    <source>
        <dbReference type="ARBA" id="ARBA00022617"/>
    </source>
</evidence>
<dbReference type="GO" id="GO:0016491">
    <property type="term" value="F:oxidoreductase activity"/>
    <property type="evidence" value="ECO:0007669"/>
    <property type="project" value="TreeGrafter"/>
</dbReference>
<dbReference type="CDD" id="cd01040">
    <property type="entry name" value="Mb-like"/>
    <property type="match status" value="1"/>
</dbReference>
<dbReference type="PANTHER" id="PTHR46783:SF1">
    <property type="entry name" value="CYTOGLOBIN-1-RELATED"/>
    <property type="match status" value="1"/>
</dbReference>